<organism evidence="1 2">
    <name type="scientific">Enterococcus thailandicus</name>
    <dbReference type="NCBI Taxonomy" id="417368"/>
    <lineage>
        <taxon>Bacteria</taxon>
        <taxon>Bacillati</taxon>
        <taxon>Bacillota</taxon>
        <taxon>Bacilli</taxon>
        <taxon>Lactobacillales</taxon>
        <taxon>Enterococcaceae</taxon>
        <taxon>Enterococcus</taxon>
    </lineage>
</organism>
<sequence>MTYYDITFHELSGKSVVKRNVPSDKEGFDAWQDACVKISDQELSILINDGTYVTLNRKFIVRIDTQEVSDPTEKVLSRKDEIIGVVNTLSNMGF</sequence>
<reference evidence="1 2" key="1">
    <citation type="submission" date="2016-04" db="EMBL/GenBank/DDBJ databases">
        <title>Draft genome of an Enterococcus thailandicus strain isolated from bovine feces.</title>
        <authorList>
            <person name="Beukers A.G."/>
            <person name="Zaheer R."/>
            <person name="Goji N."/>
            <person name="Cook S.R."/>
            <person name="Amoako K."/>
            <person name="Chaves A.V."/>
            <person name="Ward M.P."/>
            <person name="Mcallister T.A."/>
        </authorList>
    </citation>
    <scope>NUCLEOTIDE SEQUENCE [LARGE SCALE GENOMIC DNA]</scope>
    <source>
        <strain evidence="1 2">F0711D 46</strain>
    </source>
</reference>
<keyword evidence="2" id="KW-1185">Reference proteome</keyword>
<dbReference type="AlphaFoldDB" id="A0A179EPK8"/>
<evidence type="ECO:0000313" key="1">
    <source>
        <dbReference type="EMBL" id="OAQ55168.1"/>
    </source>
</evidence>
<accession>A0A179EPK8</accession>
<dbReference type="Proteomes" id="UP000078516">
    <property type="component" value="Unassembled WGS sequence"/>
</dbReference>
<evidence type="ECO:0000313" key="2">
    <source>
        <dbReference type="Proteomes" id="UP000078516"/>
    </source>
</evidence>
<proteinExistence type="predicted"/>
<comment type="caution">
    <text evidence="1">The sequence shown here is derived from an EMBL/GenBank/DDBJ whole genome shotgun (WGS) entry which is preliminary data.</text>
</comment>
<dbReference type="RefSeq" id="WP_067484674.1">
    <property type="nucleotide sequence ID" value="NZ_BSWX01000007.1"/>
</dbReference>
<dbReference type="EMBL" id="LWMN01000015">
    <property type="protein sequence ID" value="OAQ55168.1"/>
    <property type="molecule type" value="Genomic_DNA"/>
</dbReference>
<protein>
    <submittedName>
        <fullName evidence="1">Uncharacterized protein</fullName>
    </submittedName>
</protein>
<gene>
    <name evidence="1" type="ORF">A6E74_09905</name>
</gene>
<name>A0A179EPK8_ENTTH</name>